<dbReference type="Proteomes" id="UP000281677">
    <property type="component" value="Unassembled WGS sequence"/>
</dbReference>
<sequence length="397" mass="45097">MHSPFLETNANKLASYSQESHVCSTAGFIATTSIEGASLCERVYSLAPSKITLFARNRNLDLEVRPRQERGCYLRALIDADNDATFRFFDLPPEMRNNVYEHLLRLRDLNHGWRCYPEILATCKQANREAREYLVTKKHSKIHIGLNLVVPDPLSRPPYLEQYIFANGQQLNSKGGLTVQWPSVLLDSQHIDISIAIQGPPVYHRRWPFGAHCADIVVNRAMYDLYYALQDVGRKASVSFRIYVSPGGAKIPNFALLLSPIAMFDGPKSFELSKVHRRKRRAIKSSATAKLEHSCNINQVKRFLDVSKAIWEIGSLRSSVKLPHIQYDACYEQCHRILNEAGGLMTMARERRLSSAIDDLEAQITNVYFAQHEARIQQLAEQNRALAKDWAKRVGSA</sequence>
<dbReference type="OrthoDB" id="5229512at2759"/>
<gene>
    <name evidence="1" type="ORF">D0859_12225</name>
</gene>
<dbReference type="AlphaFoldDB" id="A0A3M7IEJ9"/>
<name>A0A3M7IEJ9_HORWE</name>
<comment type="caution">
    <text evidence="1">The sequence shown here is derived from an EMBL/GenBank/DDBJ whole genome shotgun (WGS) entry which is preliminary data.</text>
</comment>
<evidence type="ECO:0000313" key="2">
    <source>
        <dbReference type="Proteomes" id="UP000281677"/>
    </source>
</evidence>
<organism evidence="1 2">
    <name type="scientific">Hortaea werneckii</name>
    <name type="common">Black yeast</name>
    <name type="synonym">Cladosporium werneckii</name>
    <dbReference type="NCBI Taxonomy" id="91943"/>
    <lineage>
        <taxon>Eukaryota</taxon>
        <taxon>Fungi</taxon>
        <taxon>Dikarya</taxon>
        <taxon>Ascomycota</taxon>
        <taxon>Pezizomycotina</taxon>
        <taxon>Dothideomycetes</taxon>
        <taxon>Dothideomycetidae</taxon>
        <taxon>Mycosphaerellales</taxon>
        <taxon>Teratosphaeriaceae</taxon>
        <taxon>Hortaea</taxon>
    </lineage>
</organism>
<dbReference type="EMBL" id="QWIT01000464">
    <property type="protein sequence ID" value="RMZ23736.1"/>
    <property type="molecule type" value="Genomic_DNA"/>
</dbReference>
<evidence type="ECO:0000313" key="1">
    <source>
        <dbReference type="EMBL" id="RMZ23736.1"/>
    </source>
</evidence>
<accession>A0A3M7IEJ9</accession>
<proteinExistence type="predicted"/>
<reference evidence="1 2" key="1">
    <citation type="journal article" date="2018" name="BMC Genomics">
        <title>Genomic evidence for intraspecific hybridization in a clonal and extremely halotolerant yeast.</title>
        <authorList>
            <person name="Gostincar C."/>
            <person name="Stajich J.E."/>
            <person name="Zupancic J."/>
            <person name="Zalar P."/>
            <person name="Gunde-Cimerman N."/>
        </authorList>
    </citation>
    <scope>NUCLEOTIDE SEQUENCE [LARGE SCALE GENOMIC DNA]</scope>
    <source>
        <strain evidence="1 2">EXF-120</strain>
    </source>
</reference>
<protein>
    <submittedName>
        <fullName evidence="1">Uncharacterized protein</fullName>
    </submittedName>
</protein>